<comment type="similarity">
    <text evidence="2">Belongs to the organo anion transporter (TC 2.A.60) family.</text>
</comment>
<proteinExistence type="inferred from homology"/>
<keyword evidence="7" id="KW-1015">Disulfide bond</keyword>
<dbReference type="SUPFAM" id="SSF103473">
    <property type="entry name" value="MFS general substrate transporter"/>
    <property type="match status" value="1"/>
</dbReference>
<dbReference type="GO" id="GO:0043252">
    <property type="term" value="P:sodium-independent organic anion transport"/>
    <property type="evidence" value="ECO:0007669"/>
    <property type="project" value="TreeGrafter"/>
</dbReference>
<accession>A0A8S3RZT7</accession>
<feature type="transmembrane region" description="Helical" evidence="9">
    <location>
        <begin position="311"/>
        <end position="332"/>
    </location>
</feature>
<dbReference type="PANTHER" id="PTHR11388">
    <property type="entry name" value="ORGANIC ANION TRANSPORTER"/>
    <property type="match status" value="1"/>
</dbReference>
<comment type="subcellular location">
    <subcellularLocation>
        <location evidence="1">Cell membrane</location>
        <topology evidence="1">Multi-pass membrane protein</topology>
    </subcellularLocation>
</comment>
<evidence type="ECO:0000256" key="1">
    <source>
        <dbReference type="ARBA" id="ARBA00004651"/>
    </source>
</evidence>
<name>A0A8S3RZT7_MYTED</name>
<dbReference type="Gene3D" id="3.30.60.30">
    <property type="match status" value="1"/>
</dbReference>
<dbReference type="OrthoDB" id="5062115at2759"/>
<reference evidence="11" key="1">
    <citation type="submission" date="2021-03" db="EMBL/GenBank/DDBJ databases">
        <authorList>
            <person name="Bekaert M."/>
        </authorList>
    </citation>
    <scope>NUCLEOTIDE SEQUENCE</scope>
</reference>
<keyword evidence="3" id="KW-1003">Cell membrane</keyword>
<feature type="transmembrane region" description="Helical" evidence="9">
    <location>
        <begin position="136"/>
        <end position="155"/>
    </location>
</feature>
<evidence type="ECO:0000256" key="8">
    <source>
        <dbReference type="SAM" id="MobiDB-lite"/>
    </source>
</evidence>
<organism evidence="11 12">
    <name type="scientific">Mytilus edulis</name>
    <name type="common">Blue mussel</name>
    <dbReference type="NCBI Taxonomy" id="6550"/>
    <lineage>
        <taxon>Eukaryota</taxon>
        <taxon>Metazoa</taxon>
        <taxon>Spiralia</taxon>
        <taxon>Lophotrochozoa</taxon>
        <taxon>Mollusca</taxon>
        <taxon>Bivalvia</taxon>
        <taxon>Autobranchia</taxon>
        <taxon>Pteriomorphia</taxon>
        <taxon>Mytilida</taxon>
        <taxon>Mytiloidea</taxon>
        <taxon>Mytilidae</taxon>
        <taxon>Mytilinae</taxon>
        <taxon>Mytilus</taxon>
    </lineage>
</organism>
<dbReference type="PROSITE" id="PS51465">
    <property type="entry name" value="KAZAL_2"/>
    <property type="match status" value="1"/>
</dbReference>
<feature type="transmembrane region" description="Helical" evidence="9">
    <location>
        <begin position="102"/>
        <end position="124"/>
    </location>
</feature>
<dbReference type="InterPro" id="IPR036259">
    <property type="entry name" value="MFS_trans_sf"/>
</dbReference>
<dbReference type="InterPro" id="IPR036058">
    <property type="entry name" value="Kazal_dom_sf"/>
</dbReference>
<evidence type="ECO:0000313" key="12">
    <source>
        <dbReference type="Proteomes" id="UP000683360"/>
    </source>
</evidence>
<keyword evidence="6 9" id="KW-0472">Membrane</keyword>
<dbReference type="EMBL" id="CAJPWZ010001391">
    <property type="protein sequence ID" value="CAG2213900.1"/>
    <property type="molecule type" value="Genomic_DNA"/>
</dbReference>
<dbReference type="InterPro" id="IPR002350">
    <property type="entry name" value="Kazal_dom"/>
</dbReference>
<gene>
    <name evidence="11" type="ORF">MEDL_27795</name>
</gene>
<evidence type="ECO:0000256" key="5">
    <source>
        <dbReference type="ARBA" id="ARBA00022989"/>
    </source>
</evidence>
<dbReference type="GO" id="GO:0015347">
    <property type="term" value="F:sodium-independent organic anion transmembrane transporter activity"/>
    <property type="evidence" value="ECO:0007669"/>
    <property type="project" value="TreeGrafter"/>
</dbReference>
<dbReference type="AlphaFoldDB" id="A0A8S3RZT7"/>
<comment type="caution">
    <text evidence="11">The sequence shown here is derived from an EMBL/GenBank/DDBJ whole genome shotgun (WGS) entry which is preliminary data.</text>
</comment>
<feature type="transmembrane region" description="Helical" evidence="9">
    <location>
        <begin position="365"/>
        <end position="389"/>
    </location>
</feature>
<dbReference type="InterPro" id="IPR004156">
    <property type="entry name" value="OATP"/>
</dbReference>
<keyword evidence="4 9" id="KW-0812">Transmembrane</keyword>
<feature type="transmembrane region" description="Helical" evidence="9">
    <location>
        <begin position="275"/>
        <end position="299"/>
    </location>
</feature>
<evidence type="ECO:0000256" key="4">
    <source>
        <dbReference type="ARBA" id="ARBA00022692"/>
    </source>
</evidence>
<dbReference type="PANTHER" id="PTHR11388:SF142">
    <property type="entry name" value="SOLUTE CARRIER ORGANIC ANION TRANSPORTER FAMILY MEMBER 5A1"/>
    <property type="match status" value="1"/>
</dbReference>
<keyword evidence="12" id="KW-1185">Reference proteome</keyword>
<dbReference type="GO" id="GO:0016323">
    <property type="term" value="C:basolateral plasma membrane"/>
    <property type="evidence" value="ECO:0007669"/>
    <property type="project" value="TreeGrafter"/>
</dbReference>
<feature type="compositionally biased region" description="Basic and acidic residues" evidence="8">
    <location>
        <begin position="428"/>
        <end position="451"/>
    </location>
</feature>
<evidence type="ECO:0000256" key="3">
    <source>
        <dbReference type="ARBA" id="ARBA00022475"/>
    </source>
</evidence>
<dbReference type="Proteomes" id="UP000683360">
    <property type="component" value="Unassembled WGS sequence"/>
</dbReference>
<feature type="domain" description="Kazal-like" evidence="10">
    <location>
        <begin position="190"/>
        <end position="246"/>
    </location>
</feature>
<dbReference type="Pfam" id="PF07648">
    <property type="entry name" value="Kazal_2"/>
    <property type="match status" value="1"/>
</dbReference>
<dbReference type="SUPFAM" id="SSF100895">
    <property type="entry name" value="Kazal-type serine protease inhibitors"/>
    <property type="match status" value="1"/>
</dbReference>
<sequence>MPLMPNNLEAPFLAELNITSMNKQLKTYISDDTDPLFLKIFMSLASGKKVLLLRDKISNKEKDSSNMVHVVSFQLQADQMREKNLAILEQQRLQYEQERNSILTKGGIGIPGAVVGILVGGFILKRFQLHPKGAIKLALVLDALALSGFVLFMVLGCENVKMAGATFPYHAYVNSTDFDDYGFDLDNAEANLTSTCNMNCDCSQRESQPICGINGITYFSPCHAGCTRFYSYITPEEKLMNFSGCTCIMDNPVSPEVIVSPVATNGPCKSTCHNLYPFLFLLVVVTFTVAGTQMPLLMVTLRSVHEEEKSFALGLQFVILRLFAYIPAPIMFGNTIDTSCLVWNTKCGNHGSCLLYDIVQFRYKYVGVSAGLKCLGAILFFSVWVLMYIRDKEDTGTITVRDIFNSVSSVERMDLDYDQRHYKHPKDKKSEVKHSGDGESDKQFSEPDQWNRKLKYRHKSSEAGDDVPCEPTVFSSMLDTESTV</sequence>
<dbReference type="Pfam" id="PF03137">
    <property type="entry name" value="OATP"/>
    <property type="match status" value="1"/>
</dbReference>
<evidence type="ECO:0000256" key="9">
    <source>
        <dbReference type="SAM" id="Phobius"/>
    </source>
</evidence>
<feature type="region of interest" description="Disordered" evidence="8">
    <location>
        <begin position="423"/>
        <end position="484"/>
    </location>
</feature>
<evidence type="ECO:0000256" key="2">
    <source>
        <dbReference type="ARBA" id="ARBA00009657"/>
    </source>
</evidence>
<keyword evidence="5 9" id="KW-1133">Transmembrane helix</keyword>
<evidence type="ECO:0000313" key="11">
    <source>
        <dbReference type="EMBL" id="CAG2213900.1"/>
    </source>
</evidence>
<protein>
    <submittedName>
        <fullName evidence="11">SLCO3A</fullName>
    </submittedName>
</protein>
<evidence type="ECO:0000256" key="7">
    <source>
        <dbReference type="ARBA" id="ARBA00023157"/>
    </source>
</evidence>
<feature type="compositionally biased region" description="Polar residues" evidence="8">
    <location>
        <begin position="473"/>
        <end position="484"/>
    </location>
</feature>
<evidence type="ECO:0000256" key="6">
    <source>
        <dbReference type="ARBA" id="ARBA00023136"/>
    </source>
</evidence>
<evidence type="ECO:0000259" key="10">
    <source>
        <dbReference type="PROSITE" id="PS51465"/>
    </source>
</evidence>